<dbReference type="SUPFAM" id="SSF53756">
    <property type="entry name" value="UDP-Glycosyltransferase/glycogen phosphorylase"/>
    <property type="match status" value="1"/>
</dbReference>
<name>A0A7M4DK99_9MICO</name>
<keyword evidence="1 5" id="KW-0328">Glycosyltransferase</keyword>
<gene>
    <name evidence="5" type="primary">mshA</name>
    <name evidence="5" type="ORF">HALOF300_02562</name>
</gene>
<keyword evidence="2 5" id="KW-0808">Transferase</keyword>
<evidence type="ECO:0000259" key="4">
    <source>
        <dbReference type="Pfam" id="PF13439"/>
    </source>
</evidence>
<sequence>MSPLRLALVCLHTSPATEPGAGDAGGMNVVVWQQAQALAALGHRVEVITRRSDPGQSDQSTPSPHLTLRFLDAGPPQPLPKGAHEDVMAEFGAALGQLAGPGRYDLIHSHHWFSGIAALPLARTLGVPHVQSFHSIAAPESTPLSAGERPESPGRLVGEAMLARESDLVVAISAAEARTVTTRLGADPGRVVIVGPGVDNNLFHPDLRHHEDTGAQHQEPGHLLVAGRLHPLKGIDLAIETLALLPEPRPLLVIAGDAASDTAAYAERLRALARDRGVAEVVQFAGAQHRADLASLMRTARAVLVVSHSETYGLVALEASASGVPVVAAAGAGGLAEAVVDGVTGLLVPTRDPGDWAAAVERILTEPKLAGGLGRAGRERALGLDWENSARDLLAAYVSASGRRPRS</sequence>
<comment type="caution">
    <text evidence="5">The sequence shown here is derived from an EMBL/GenBank/DDBJ whole genome shotgun (WGS) entry which is preliminary data.</text>
</comment>
<feature type="domain" description="Glycosyl transferase family 1" evidence="3">
    <location>
        <begin position="219"/>
        <end position="380"/>
    </location>
</feature>
<feature type="domain" description="Glycosyltransferase subfamily 4-like N-terminal" evidence="4">
    <location>
        <begin position="25"/>
        <end position="199"/>
    </location>
</feature>
<dbReference type="EC" id="2.4.1.250" evidence="5"/>
<dbReference type="Pfam" id="PF13439">
    <property type="entry name" value="Glyco_transf_4"/>
    <property type="match status" value="1"/>
</dbReference>
<dbReference type="Pfam" id="PF00534">
    <property type="entry name" value="Glycos_transf_1"/>
    <property type="match status" value="1"/>
</dbReference>
<dbReference type="RefSeq" id="WP_156741303.1">
    <property type="nucleotide sequence ID" value="NZ_CACRYJ010000034.1"/>
</dbReference>
<evidence type="ECO:0000256" key="1">
    <source>
        <dbReference type="ARBA" id="ARBA00022676"/>
    </source>
</evidence>
<evidence type="ECO:0000313" key="6">
    <source>
        <dbReference type="Proteomes" id="UP000419743"/>
    </source>
</evidence>
<evidence type="ECO:0000256" key="2">
    <source>
        <dbReference type="ARBA" id="ARBA00022679"/>
    </source>
</evidence>
<dbReference type="AlphaFoldDB" id="A0A7M4DK99"/>
<accession>A0A7M4DK99</accession>
<dbReference type="GO" id="GO:1901137">
    <property type="term" value="P:carbohydrate derivative biosynthetic process"/>
    <property type="evidence" value="ECO:0007669"/>
    <property type="project" value="UniProtKB-ARBA"/>
</dbReference>
<proteinExistence type="predicted"/>
<dbReference type="PANTHER" id="PTHR45947:SF13">
    <property type="entry name" value="TRANSFERASE"/>
    <property type="match status" value="1"/>
</dbReference>
<dbReference type="EMBL" id="CACRYJ010000034">
    <property type="protein sequence ID" value="VZO37494.1"/>
    <property type="molecule type" value="Genomic_DNA"/>
</dbReference>
<keyword evidence="6" id="KW-1185">Reference proteome</keyword>
<evidence type="ECO:0000313" key="5">
    <source>
        <dbReference type="EMBL" id="VZO37494.1"/>
    </source>
</evidence>
<dbReference type="InterPro" id="IPR001296">
    <property type="entry name" value="Glyco_trans_1"/>
</dbReference>
<dbReference type="Proteomes" id="UP000419743">
    <property type="component" value="Unassembled WGS sequence"/>
</dbReference>
<dbReference type="InterPro" id="IPR050194">
    <property type="entry name" value="Glycosyltransferase_grp1"/>
</dbReference>
<protein>
    <submittedName>
        <fullName evidence="5">D-inositol 3-phosphate glycosyltransferase</fullName>
        <ecNumber evidence="5">2.4.1.250</ecNumber>
    </submittedName>
</protein>
<evidence type="ECO:0000259" key="3">
    <source>
        <dbReference type="Pfam" id="PF00534"/>
    </source>
</evidence>
<dbReference type="GO" id="GO:0102710">
    <property type="term" value="F:D-inositol-3-phosphate glycosyltransferase activity"/>
    <property type="evidence" value="ECO:0007669"/>
    <property type="project" value="UniProtKB-EC"/>
</dbReference>
<dbReference type="PANTHER" id="PTHR45947">
    <property type="entry name" value="SULFOQUINOVOSYL TRANSFERASE SQD2"/>
    <property type="match status" value="1"/>
</dbReference>
<organism evidence="5 6">
    <name type="scientific">Occultella aeris</name>
    <dbReference type="NCBI Taxonomy" id="2761496"/>
    <lineage>
        <taxon>Bacteria</taxon>
        <taxon>Bacillati</taxon>
        <taxon>Actinomycetota</taxon>
        <taxon>Actinomycetes</taxon>
        <taxon>Micrococcales</taxon>
        <taxon>Ruaniaceae</taxon>
        <taxon>Occultella</taxon>
    </lineage>
</organism>
<reference evidence="5 6" key="1">
    <citation type="submission" date="2019-11" db="EMBL/GenBank/DDBJ databases">
        <authorList>
            <person name="Criscuolo A."/>
        </authorList>
    </citation>
    <scope>NUCLEOTIDE SEQUENCE [LARGE SCALE GENOMIC DNA]</scope>
    <source>
        <strain evidence="5">CIP111667</strain>
    </source>
</reference>
<dbReference type="InterPro" id="IPR028098">
    <property type="entry name" value="Glyco_trans_4-like_N"/>
</dbReference>
<dbReference type="Gene3D" id="3.40.50.2000">
    <property type="entry name" value="Glycogen Phosphorylase B"/>
    <property type="match status" value="2"/>
</dbReference>